<protein>
    <submittedName>
        <fullName evidence="1">Uncharacterized protein</fullName>
    </submittedName>
</protein>
<comment type="caution">
    <text evidence="1">The sequence shown here is derived from an EMBL/GenBank/DDBJ whole genome shotgun (WGS) entry which is preliminary data.</text>
</comment>
<evidence type="ECO:0000313" key="2">
    <source>
        <dbReference type="Proteomes" id="UP001054945"/>
    </source>
</evidence>
<evidence type="ECO:0000313" key="1">
    <source>
        <dbReference type="EMBL" id="GIX98279.1"/>
    </source>
</evidence>
<dbReference type="EMBL" id="BPLR01004883">
    <property type="protein sequence ID" value="GIX98279.1"/>
    <property type="molecule type" value="Genomic_DNA"/>
</dbReference>
<reference evidence="1 2" key="1">
    <citation type="submission" date="2021-06" db="EMBL/GenBank/DDBJ databases">
        <title>Caerostris extrusa draft genome.</title>
        <authorList>
            <person name="Kono N."/>
            <person name="Arakawa K."/>
        </authorList>
    </citation>
    <scope>NUCLEOTIDE SEQUENCE [LARGE SCALE GENOMIC DNA]</scope>
</reference>
<dbReference type="AlphaFoldDB" id="A0AAV4PR22"/>
<proteinExistence type="predicted"/>
<organism evidence="1 2">
    <name type="scientific">Caerostris extrusa</name>
    <name type="common">Bark spider</name>
    <name type="synonym">Caerostris bankana</name>
    <dbReference type="NCBI Taxonomy" id="172846"/>
    <lineage>
        <taxon>Eukaryota</taxon>
        <taxon>Metazoa</taxon>
        <taxon>Ecdysozoa</taxon>
        <taxon>Arthropoda</taxon>
        <taxon>Chelicerata</taxon>
        <taxon>Arachnida</taxon>
        <taxon>Araneae</taxon>
        <taxon>Araneomorphae</taxon>
        <taxon>Entelegynae</taxon>
        <taxon>Araneoidea</taxon>
        <taxon>Araneidae</taxon>
        <taxon>Caerostris</taxon>
    </lineage>
</organism>
<gene>
    <name evidence="1" type="ORF">CEXT_489101</name>
</gene>
<accession>A0AAV4PR22</accession>
<dbReference type="Proteomes" id="UP001054945">
    <property type="component" value="Unassembled WGS sequence"/>
</dbReference>
<keyword evidence="2" id="KW-1185">Reference proteome</keyword>
<name>A0AAV4PR22_CAEEX</name>
<sequence>MPFGPGTPSPHPMQIIHPVSSALHHPCYLHNYSSKSSSPHVSTGSSCLTSPFSITTLCPALRMLQGIESILIITPVPYCSIPCLLLGTSTIELS</sequence>